<evidence type="ECO:0000259" key="6">
    <source>
        <dbReference type="Pfam" id="PF20520"/>
    </source>
</evidence>
<dbReference type="OrthoDB" id="2018140at2759"/>
<comment type="subcellular location">
    <subcellularLocation>
        <location evidence="1">Membrane</location>
        <topology evidence="1">Single-pass membrane protein</topology>
    </subcellularLocation>
</comment>
<dbReference type="InterPro" id="IPR046756">
    <property type="entry name" value="VAS1/VOA1_TM"/>
</dbReference>
<name>S8EEN9_9LAMI</name>
<keyword evidence="3 5" id="KW-1133">Transmembrane helix</keyword>
<evidence type="ECO:0000256" key="4">
    <source>
        <dbReference type="ARBA" id="ARBA00023136"/>
    </source>
</evidence>
<evidence type="ECO:0000256" key="3">
    <source>
        <dbReference type="ARBA" id="ARBA00022989"/>
    </source>
</evidence>
<protein>
    <recommendedName>
        <fullName evidence="6">V-type proton ATPase subunit S1/VOA1 transmembrane domain-containing protein</fullName>
    </recommendedName>
</protein>
<accession>S8EEN9</accession>
<feature type="domain" description="V-type proton ATPase subunit S1/VOA1 transmembrane" evidence="6">
    <location>
        <begin position="102"/>
        <end position="133"/>
    </location>
</feature>
<evidence type="ECO:0000256" key="5">
    <source>
        <dbReference type="SAM" id="Phobius"/>
    </source>
</evidence>
<feature type="non-terminal residue" evidence="7">
    <location>
        <position position="1"/>
    </location>
</feature>
<evidence type="ECO:0000313" key="8">
    <source>
        <dbReference type="Proteomes" id="UP000015453"/>
    </source>
</evidence>
<reference evidence="7 8" key="1">
    <citation type="journal article" date="2013" name="BMC Genomics">
        <title>The miniature genome of a carnivorous plant Genlisea aurea contains a low number of genes and short non-coding sequences.</title>
        <authorList>
            <person name="Leushkin E.V."/>
            <person name="Sutormin R.A."/>
            <person name="Nabieva E.R."/>
            <person name="Penin A.A."/>
            <person name="Kondrashov A.S."/>
            <person name="Logacheva M.D."/>
        </authorList>
    </citation>
    <scope>NUCLEOTIDE SEQUENCE [LARGE SCALE GENOMIC DNA]</scope>
</reference>
<evidence type="ECO:0000256" key="1">
    <source>
        <dbReference type="ARBA" id="ARBA00004167"/>
    </source>
</evidence>
<evidence type="ECO:0000313" key="7">
    <source>
        <dbReference type="EMBL" id="EPS74433.1"/>
    </source>
</evidence>
<sequence>GDYLNEIPDEGADLIVLCSGVSSSDDDRSDAESTILSRLLDSVKPLVGVEYSVLYVSDPFRAPQYVNPHRELKRFLAEGTTAGNASSNSTVCDNVCQIKSSLLEGLFVGIVLLIILISGLCCMMGIDTPSRFETPQET</sequence>
<dbReference type="Proteomes" id="UP000015453">
    <property type="component" value="Unassembled WGS sequence"/>
</dbReference>
<dbReference type="PANTHER" id="PTHR35285">
    <property type="entry name" value="2-C-METHYL-D-ERYTHRITOL 4-PHOSPHATE CYTIDYLYLTRANSFERASE"/>
    <property type="match status" value="1"/>
</dbReference>
<comment type="caution">
    <text evidence="7">The sequence shown here is derived from an EMBL/GenBank/DDBJ whole genome shotgun (WGS) entry which is preliminary data.</text>
</comment>
<organism evidence="7 8">
    <name type="scientific">Genlisea aurea</name>
    <dbReference type="NCBI Taxonomy" id="192259"/>
    <lineage>
        <taxon>Eukaryota</taxon>
        <taxon>Viridiplantae</taxon>
        <taxon>Streptophyta</taxon>
        <taxon>Embryophyta</taxon>
        <taxon>Tracheophyta</taxon>
        <taxon>Spermatophyta</taxon>
        <taxon>Magnoliopsida</taxon>
        <taxon>eudicotyledons</taxon>
        <taxon>Gunneridae</taxon>
        <taxon>Pentapetalae</taxon>
        <taxon>asterids</taxon>
        <taxon>lamiids</taxon>
        <taxon>Lamiales</taxon>
        <taxon>Lentibulariaceae</taxon>
        <taxon>Genlisea</taxon>
    </lineage>
</organism>
<keyword evidence="2 5" id="KW-0812">Transmembrane</keyword>
<keyword evidence="8" id="KW-1185">Reference proteome</keyword>
<gene>
    <name evidence="7" type="ORF">M569_00322</name>
</gene>
<dbReference type="PANTHER" id="PTHR35285:SF1">
    <property type="entry name" value="2-C-METHYL-D-ERYTHRITOL 4-PHOSPHATE CYTIDYLYLTRANSFERASE"/>
    <property type="match status" value="1"/>
</dbReference>
<keyword evidence="4 5" id="KW-0472">Membrane</keyword>
<dbReference type="Pfam" id="PF20520">
    <property type="entry name" value="Ac45-VOA1_TM"/>
    <property type="match status" value="1"/>
</dbReference>
<evidence type="ECO:0000256" key="2">
    <source>
        <dbReference type="ARBA" id="ARBA00022692"/>
    </source>
</evidence>
<proteinExistence type="predicted"/>
<dbReference type="EMBL" id="AUSU01000071">
    <property type="protein sequence ID" value="EPS74433.1"/>
    <property type="molecule type" value="Genomic_DNA"/>
</dbReference>
<dbReference type="GO" id="GO:0016020">
    <property type="term" value="C:membrane"/>
    <property type="evidence" value="ECO:0007669"/>
    <property type="project" value="UniProtKB-SubCell"/>
</dbReference>
<feature type="transmembrane region" description="Helical" evidence="5">
    <location>
        <begin position="106"/>
        <end position="126"/>
    </location>
</feature>
<dbReference type="AlphaFoldDB" id="S8EEN9"/>